<organism evidence="2 3">
    <name type="scientific">Limimaricola variabilis</name>
    <dbReference type="NCBI Taxonomy" id="1492771"/>
    <lineage>
        <taxon>Bacteria</taxon>
        <taxon>Pseudomonadati</taxon>
        <taxon>Pseudomonadota</taxon>
        <taxon>Alphaproteobacteria</taxon>
        <taxon>Rhodobacterales</taxon>
        <taxon>Paracoccaceae</taxon>
        <taxon>Limimaricola</taxon>
    </lineage>
</organism>
<gene>
    <name evidence="2" type="ORF">FHS00_000908</name>
</gene>
<dbReference type="Proteomes" id="UP000576152">
    <property type="component" value="Unassembled WGS sequence"/>
</dbReference>
<reference evidence="2 3" key="1">
    <citation type="submission" date="2020-08" db="EMBL/GenBank/DDBJ databases">
        <title>Genomic Encyclopedia of Type Strains, Phase III (KMG-III): the genomes of soil and plant-associated and newly described type strains.</title>
        <authorList>
            <person name="Whitman W."/>
        </authorList>
    </citation>
    <scope>NUCLEOTIDE SEQUENCE [LARGE SCALE GENOMIC DNA]</scope>
    <source>
        <strain evidence="2 3">CECT 8572</strain>
    </source>
</reference>
<dbReference type="Pfam" id="PF10135">
    <property type="entry name" value="Rod-binding"/>
    <property type="match status" value="1"/>
</dbReference>
<accession>A0ABR6HLA7</accession>
<dbReference type="RefSeq" id="WP_183470288.1">
    <property type="nucleotide sequence ID" value="NZ_JACIBX010000002.1"/>
</dbReference>
<protein>
    <submittedName>
        <fullName evidence="2">Rod binding domain-containing protein</fullName>
    </submittedName>
</protein>
<proteinExistence type="predicted"/>
<evidence type="ECO:0000313" key="3">
    <source>
        <dbReference type="Proteomes" id="UP000576152"/>
    </source>
</evidence>
<sequence length="93" mass="9673">MIASLITGHVPARPLNPAKPDSLMTAAMQLEAGFLSELLRLSDPGTPQGGFGGGAGEAQFRSFLFEAQAERMVAAGGIGLADRLYAELSARAR</sequence>
<dbReference type="EMBL" id="JACIBX010000002">
    <property type="protein sequence ID" value="MBB3711346.1"/>
    <property type="molecule type" value="Genomic_DNA"/>
</dbReference>
<keyword evidence="3" id="KW-1185">Reference proteome</keyword>
<dbReference type="InterPro" id="IPR019301">
    <property type="entry name" value="Flagellar_prot_FlgJ_N"/>
</dbReference>
<comment type="caution">
    <text evidence="2">The sequence shown here is derived from an EMBL/GenBank/DDBJ whole genome shotgun (WGS) entry which is preliminary data.</text>
</comment>
<evidence type="ECO:0000259" key="1">
    <source>
        <dbReference type="Pfam" id="PF10135"/>
    </source>
</evidence>
<evidence type="ECO:0000313" key="2">
    <source>
        <dbReference type="EMBL" id="MBB3711346.1"/>
    </source>
</evidence>
<name>A0ABR6HLA7_9RHOB</name>
<feature type="domain" description="Flagellar protein FlgJ N-terminal" evidence="1">
    <location>
        <begin position="48"/>
        <end position="86"/>
    </location>
</feature>